<dbReference type="AlphaFoldDB" id="A0ABD4W300"/>
<feature type="transmembrane region" description="Helical" evidence="1">
    <location>
        <begin position="71"/>
        <end position="95"/>
    </location>
</feature>
<feature type="transmembrane region" description="Helical" evidence="1">
    <location>
        <begin position="21"/>
        <end position="39"/>
    </location>
</feature>
<evidence type="ECO:0000256" key="1">
    <source>
        <dbReference type="SAM" id="Phobius"/>
    </source>
</evidence>
<reference evidence="2 3" key="1">
    <citation type="submission" date="2023-01" db="EMBL/GenBank/DDBJ databases">
        <title>Sequencing of the bacterial strains from artisanal fermented milk Matsoni.</title>
        <authorList>
            <person name="Rozman V."/>
            <person name="Accetto T."/>
            <person name="Bogovic Matijasic B."/>
        </authorList>
    </citation>
    <scope>NUCLEOTIDE SEQUENCE [LARGE SCALE GENOMIC DNA]</scope>
    <source>
        <strain evidence="3">lbl143</strain>
    </source>
</reference>
<keyword evidence="1" id="KW-0472">Membrane</keyword>
<keyword evidence="1" id="KW-0812">Transmembrane</keyword>
<protein>
    <submittedName>
        <fullName evidence="2">Uncharacterized protein</fullName>
    </submittedName>
</protein>
<gene>
    <name evidence="2" type="ORF">PF593_03490</name>
</gene>
<dbReference type="RefSeq" id="WP_013440362.1">
    <property type="nucleotide sequence ID" value="NZ_BNHT01000014.1"/>
</dbReference>
<proteinExistence type="predicted"/>
<sequence length="100" mass="11848">MKKAGDINMRRQFLDEQSYHWIGRFLPFWLLTLLVTPFFHQAWLYYALEDIGDLLLLFWLIAWGQKHSVSLFLSCILALVVTAIFLFAFIFYGSWLGLKL</sequence>
<name>A0ABD4W300_9LACO</name>
<feature type="transmembrane region" description="Helical" evidence="1">
    <location>
        <begin position="45"/>
        <end position="64"/>
    </location>
</feature>
<accession>A0ABD4W300</accession>
<comment type="caution">
    <text evidence="2">The sequence shown here is derived from an EMBL/GenBank/DDBJ whole genome shotgun (WGS) entry which is preliminary data.</text>
</comment>
<dbReference type="Proteomes" id="UP001213083">
    <property type="component" value="Unassembled WGS sequence"/>
</dbReference>
<dbReference type="EMBL" id="JAQIEV010000007">
    <property type="protein sequence ID" value="MDA3782221.1"/>
    <property type="molecule type" value="Genomic_DNA"/>
</dbReference>
<keyword evidence="1" id="KW-1133">Transmembrane helix</keyword>
<organism evidence="2 3">
    <name type="scientific">Lactobacillus delbrueckii</name>
    <dbReference type="NCBI Taxonomy" id="1584"/>
    <lineage>
        <taxon>Bacteria</taxon>
        <taxon>Bacillati</taxon>
        <taxon>Bacillota</taxon>
        <taxon>Bacilli</taxon>
        <taxon>Lactobacillales</taxon>
        <taxon>Lactobacillaceae</taxon>
        <taxon>Lactobacillus</taxon>
    </lineage>
</organism>
<evidence type="ECO:0000313" key="2">
    <source>
        <dbReference type="EMBL" id="MDA3782221.1"/>
    </source>
</evidence>
<evidence type="ECO:0000313" key="3">
    <source>
        <dbReference type="Proteomes" id="UP001213083"/>
    </source>
</evidence>